<keyword evidence="1" id="KW-1185">Reference proteome</keyword>
<sequence>MGAPDWSSDLTRSLNRMTQDINEQVQHFTRNLHAQIEENVQRSLQPALEQVQETINNLPRDAHGRIITNGNIISNGNIMSITSQNGISKIVMSGRTPDGEPYVRIIEERHEGNVLYHSETTSNPKTGATESIRWKLDLATPGAKPEILTDEK</sequence>
<evidence type="ECO:0000313" key="2">
    <source>
        <dbReference type="RefSeq" id="XP_011646632.1"/>
    </source>
</evidence>
<dbReference type="Proteomes" id="UP000504615">
    <property type="component" value="Unplaced"/>
</dbReference>
<dbReference type="KEGG" id="pbar:105433167"/>
<dbReference type="GeneID" id="105433167"/>
<dbReference type="AlphaFoldDB" id="A0A6I9XL58"/>
<reference evidence="2" key="1">
    <citation type="submission" date="2025-08" db="UniProtKB">
        <authorList>
            <consortium name="RefSeq"/>
        </authorList>
    </citation>
    <scope>IDENTIFICATION</scope>
</reference>
<dbReference type="RefSeq" id="XP_011646632.1">
    <property type="nucleotide sequence ID" value="XM_011648330.2"/>
</dbReference>
<name>A0A6I9XL58_9HYME</name>
<dbReference type="OrthoDB" id="7693257at2759"/>
<gene>
    <name evidence="2" type="primary">LOC105433167</name>
</gene>
<evidence type="ECO:0000313" key="1">
    <source>
        <dbReference type="Proteomes" id="UP000504615"/>
    </source>
</evidence>
<accession>A0A6I9XL58</accession>
<protein>
    <submittedName>
        <fullName evidence="2">Uncharacterized protein LOC105433167</fullName>
    </submittedName>
</protein>
<proteinExistence type="predicted"/>
<organism evidence="1 2">
    <name type="scientific">Pogonomyrmex barbatus</name>
    <name type="common">red harvester ant</name>
    <dbReference type="NCBI Taxonomy" id="144034"/>
    <lineage>
        <taxon>Eukaryota</taxon>
        <taxon>Metazoa</taxon>
        <taxon>Ecdysozoa</taxon>
        <taxon>Arthropoda</taxon>
        <taxon>Hexapoda</taxon>
        <taxon>Insecta</taxon>
        <taxon>Pterygota</taxon>
        <taxon>Neoptera</taxon>
        <taxon>Endopterygota</taxon>
        <taxon>Hymenoptera</taxon>
        <taxon>Apocrita</taxon>
        <taxon>Aculeata</taxon>
        <taxon>Formicoidea</taxon>
        <taxon>Formicidae</taxon>
        <taxon>Myrmicinae</taxon>
        <taxon>Pogonomyrmex</taxon>
    </lineage>
</organism>